<evidence type="ECO:0000313" key="7">
    <source>
        <dbReference type="EMBL" id="CBY13854.1"/>
    </source>
</evidence>
<dbReference type="SMART" id="SM00327">
    <property type="entry name" value="VWA"/>
    <property type="match status" value="4"/>
</dbReference>
<sequence length="977" mass="107920">MEMVFLADGSSSVSQVSFDLMKKWIADFVDKFDVSQTATRVSVVQFTDNVSDRQVFRYYLSADFLLIVLTDGVSQDEIEKAASDLIGDKVLVFSVGIGNSVDANELEKIAGLPEYVFKTANYNALTGITDTLYNKLCSSLKSDNCISSVKQDLSFIVDSSSSITISDYQKLKTWMKSIIEKLEIGDNASRVSILQFSGQSARPQGRWINPVLTFDRSTSKEAVIGAIDGMKKLNGDTCIGEALDYFYRNMFTSQAGQRSDVEQRVIVMTDGKRNCPAEIAKPAELIRAQEAEIYAIGIGHQCGYGENHNCYDRQELHEIASKPADKYVFEINNFDQLILKRIGILGDVCQEAECPDIFADIVFVVDSSGSIGPKRFDYMKNWVKSIAASFKVGENFARFSVVQYTKTAKTVVDFQTLDLSSISQKIDSMIYFQGRNGRGGKTFTGNALERAHTLLKESEPGRKRIVLLLTDGSSDDEYGSVAKAIRDDKVDIFAVGVGRARKDELVEITADEQRVWQTRTFNNIGQFNQKLLAEVCSASEVTKSFQIGPVATQVSVIQYTSEPIPEFDLNDFKTAAEVEDGIKRMRLQNGSTRTDKARALDFVSDVIFTKNFGARSQAPKVLVLISDGQDNHPEQFTTKTPTAAPYVPPPSSKPVYIPPRSTPAPPRRTSAPYVPPRRETQAPYVPAVVDYSWKSAGEDSSEEIYEPENDVREVESNRYGTYASVSSFSKYRRNGKITSGANLLKTFGFRNSNAVRGSSPGQSAWQFGASNSNSFASSLSSVFPGGLSKVFSVVFTFSLTSKDFNAFQVEYNGRDYASFSFQNGDLVINREGAQDLIRGDLLPELSDGNFHKIQVFFDELDVTVLVDCLQVGTLDLPTVQTAEQRSDFKLLSSGAGLVQDLAFIAGEAEAEECCELGPTALCPSRNERNAAPARLANSETAKIISSPRKNKSCRDCCKIEDLSSEFLNALKEKLREI</sequence>
<dbReference type="Proteomes" id="UP000001307">
    <property type="component" value="Unassembled WGS sequence"/>
</dbReference>
<feature type="domain" description="VWFA" evidence="6">
    <location>
        <begin position="2"/>
        <end position="51"/>
    </location>
</feature>
<evidence type="ECO:0000259" key="6">
    <source>
        <dbReference type="PROSITE" id="PS50234"/>
    </source>
</evidence>
<dbReference type="PANTHER" id="PTHR24020">
    <property type="entry name" value="COLLAGEN ALPHA"/>
    <property type="match status" value="1"/>
</dbReference>
<evidence type="ECO:0000256" key="2">
    <source>
        <dbReference type="ARBA" id="ARBA00023119"/>
    </source>
</evidence>
<keyword evidence="2" id="KW-0176">Collagen</keyword>
<feature type="domain" description="VWFA" evidence="6">
    <location>
        <begin position="360"/>
        <end position="531"/>
    </location>
</feature>
<keyword evidence="1" id="KW-0677">Repeat</keyword>
<dbReference type="InterPro" id="IPR050525">
    <property type="entry name" value="ECM_Assembly_Org"/>
</dbReference>
<proteinExistence type="inferred from homology"/>
<dbReference type="OrthoDB" id="6132182at2759"/>
<comment type="similarity">
    <text evidence="4">Belongs to the fibril-associated collagens with interrupted helices (FACIT) family.</text>
</comment>
<dbReference type="Pfam" id="PF00092">
    <property type="entry name" value="VWA"/>
    <property type="match status" value="5"/>
</dbReference>
<name>E4XVZ9_OIKDI</name>
<organism evidence="7">
    <name type="scientific">Oikopleura dioica</name>
    <name type="common">Tunicate</name>
    <dbReference type="NCBI Taxonomy" id="34765"/>
    <lineage>
        <taxon>Eukaryota</taxon>
        <taxon>Metazoa</taxon>
        <taxon>Chordata</taxon>
        <taxon>Tunicata</taxon>
        <taxon>Appendicularia</taxon>
        <taxon>Copelata</taxon>
        <taxon>Oikopleuridae</taxon>
        <taxon>Oikopleura</taxon>
    </lineage>
</organism>
<dbReference type="SMART" id="SM00210">
    <property type="entry name" value="TSPN"/>
    <property type="match status" value="1"/>
</dbReference>
<dbReference type="InterPro" id="IPR002035">
    <property type="entry name" value="VWF_A"/>
</dbReference>
<evidence type="ECO:0000256" key="1">
    <source>
        <dbReference type="ARBA" id="ARBA00022737"/>
    </source>
</evidence>
<dbReference type="Gene3D" id="2.60.120.200">
    <property type="match status" value="1"/>
</dbReference>
<dbReference type="SUPFAM" id="SSF53300">
    <property type="entry name" value="vWA-like"/>
    <property type="match status" value="4"/>
</dbReference>
<dbReference type="Gene3D" id="3.40.50.410">
    <property type="entry name" value="von Willebrand factor, type A domain"/>
    <property type="match status" value="5"/>
</dbReference>
<feature type="region of interest" description="Disordered" evidence="5">
    <location>
        <begin position="632"/>
        <end position="678"/>
    </location>
</feature>
<feature type="compositionally biased region" description="Pro residues" evidence="5">
    <location>
        <begin position="646"/>
        <end position="666"/>
    </location>
</feature>
<accession>E4XVZ9</accession>
<dbReference type="InterPro" id="IPR013320">
    <property type="entry name" value="ConA-like_dom_sf"/>
</dbReference>
<evidence type="ECO:0000256" key="4">
    <source>
        <dbReference type="ARBA" id="ARBA00049648"/>
    </source>
</evidence>
<evidence type="ECO:0000256" key="5">
    <source>
        <dbReference type="SAM" id="MobiDB-lite"/>
    </source>
</evidence>
<dbReference type="PANTHER" id="PTHR24020:SF20">
    <property type="entry name" value="PH DOMAIN-CONTAINING PROTEIN"/>
    <property type="match status" value="1"/>
</dbReference>
<keyword evidence="8" id="KW-1185">Reference proteome</keyword>
<feature type="domain" description="VWFA" evidence="6">
    <location>
        <begin position="152"/>
        <end position="348"/>
    </location>
</feature>
<reference evidence="7" key="1">
    <citation type="journal article" date="2010" name="Science">
        <title>Plasticity of animal genome architecture unmasked by rapid evolution of a pelagic tunicate.</title>
        <authorList>
            <person name="Denoeud F."/>
            <person name="Henriet S."/>
            <person name="Mungpakdee S."/>
            <person name="Aury J.M."/>
            <person name="Da Silva C."/>
            <person name="Brinkmann H."/>
            <person name="Mikhaleva J."/>
            <person name="Olsen L.C."/>
            <person name="Jubin C."/>
            <person name="Canestro C."/>
            <person name="Bouquet J.M."/>
            <person name="Danks G."/>
            <person name="Poulain J."/>
            <person name="Campsteijn C."/>
            <person name="Adamski M."/>
            <person name="Cross I."/>
            <person name="Yadetie F."/>
            <person name="Muffato M."/>
            <person name="Louis A."/>
            <person name="Butcher S."/>
            <person name="Tsagkogeorga G."/>
            <person name="Konrad A."/>
            <person name="Singh S."/>
            <person name="Jensen M.F."/>
            <person name="Cong E.H."/>
            <person name="Eikeseth-Otteraa H."/>
            <person name="Noel B."/>
            <person name="Anthouard V."/>
            <person name="Porcel B.M."/>
            <person name="Kachouri-Lafond R."/>
            <person name="Nishino A."/>
            <person name="Ugolini M."/>
            <person name="Chourrout P."/>
            <person name="Nishida H."/>
            <person name="Aasland R."/>
            <person name="Huzurbazar S."/>
            <person name="Westhof E."/>
            <person name="Delsuc F."/>
            <person name="Lehrach H."/>
            <person name="Reinhardt R."/>
            <person name="Weissenbach J."/>
            <person name="Roy S.W."/>
            <person name="Artiguenave F."/>
            <person name="Postlethwait J.H."/>
            <person name="Manak J.R."/>
            <person name="Thompson E.M."/>
            <person name="Jaillon O."/>
            <person name="Du Pasquier L."/>
            <person name="Boudinot P."/>
            <person name="Liberles D.A."/>
            <person name="Volff J.N."/>
            <person name="Philippe H."/>
            <person name="Lenhard B."/>
            <person name="Roest Crollius H."/>
            <person name="Wincker P."/>
            <person name="Chourrout D."/>
        </authorList>
    </citation>
    <scope>NUCLEOTIDE SEQUENCE [LARGE SCALE GENOMIC DNA]</scope>
</reference>
<evidence type="ECO:0000313" key="8">
    <source>
        <dbReference type="Proteomes" id="UP000001307"/>
    </source>
</evidence>
<dbReference type="PROSITE" id="PS50234">
    <property type="entry name" value="VWFA"/>
    <property type="match status" value="5"/>
</dbReference>
<dbReference type="InterPro" id="IPR036465">
    <property type="entry name" value="vWFA_dom_sf"/>
</dbReference>
<feature type="domain" description="VWFA" evidence="6">
    <location>
        <begin position="57"/>
        <end position="136"/>
    </location>
</feature>
<dbReference type="CDD" id="cd01450">
    <property type="entry name" value="vWFA_subfamily_ECM"/>
    <property type="match status" value="2"/>
</dbReference>
<dbReference type="PRINTS" id="PR00453">
    <property type="entry name" value="VWFADOMAIN"/>
</dbReference>
<feature type="domain" description="VWFA" evidence="6">
    <location>
        <begin position="538"/>
        <end position="631"/>
    </location>
</feature>
<keyword evidence="3" id="KW-0379">Hydroxylation</keyword>
<dbReference type="GO" id="GO:0005581">
    <property type="term" value="C:collagen trimer"/>
    <property type="evidence" value="ECO:0007669"/>
    <property type="project" value="UniProtKB-KW"/>
</dbReference>
<gene>
    <name evidence="7" type="ORF">GSOID_T00006803001</name>
</gene>
<dbReference type="SUPFAM" id="SSF49899">
    <property type="entry name" value="Concanavalin A-like lectins/glucanases"/>
    <property type="match status" value="1"/>
</dbReference>
<evidence type="ECO:0000256" key="3">
    <source>
        <dbReference type="ARBA" id="ARBA00023278"/>
    </source>
</evidence>
<dbReference type="InterPro" id="IPR048287">
    <property type="entry name" value="TSPN-like_N"/>
</dbReference>
<dbReference type="EMBL" id="FN653227">
    <property type="protein sequence ID" value="CBY13854.1"/>
    <property type="molecule type" value="Genomic_DNA"/>
</dbReference>
<dbReference type="AlphaFoldDB" id="E4XVZ9"/>
<protein>
    <recommendedName>
        <fullName evidence="6">VWFA domain-containing protein</fullName>
    </recommendedName>
</protein>
<dbReference type="InParanoid" id="E4XVZ9"/>